<name>A0A066YNL4_9ACTN</name>
<evidence type="ECO:0000256" key="1">
    <source>
        <dbReference type="ARBA" id="ARBA00007529"/>
    </source>
</evidence>
<dbReference type="eggNOG" id="COG3938">
    <property type="taxonomic scope" value="Bacteria"/>
</dbReference>
<evidence type="ECO:0000313" key="2">
    <source>
        <dbReference type="EMBL" id="KDN81549.1"/>
    </source>
</evidence>
<dbReference type="FunFam" id="3.10.310.10:FF:000005">
    <property type="entry name" value="Proline racemase"/>
    <property type="match status" value="1"/>
</dbReference>
<dbReference type="GO" id="GO:0047580">
    <property type="term" value="F:4-hydroxyproline epimerase activity"/>
    <property type="evidence" value="ECO:0007669"/>
    <property type="project" value="TreeGrafter"/>
</dbReference>
<dbReference type="InterPro" id="IPR008794">
    <property type="entry name" value="Pro_racemase_fam"/>
</dbReference>
<dbReference type="Pfam" id="PF05544">
    <property type="entry name" value="Pro_racemase"/>
    <property type="match status" value="1"/>
</dbReference>
<dbReference type="HOGENOM" id="CLU_036729_0_0_11"/>
<dbReference type="PANTHER" id="PTHR33442:SF5">
    <property type="entry name" value="BIFUNCTIONAL TRANS-3-HYDROXY-L-PROLINE DEHYDRATASE_2-EPIMERASE"/>
    <property type="match status" value="1"/>
</dbReference>
<protein>
    <submittedName>
        <fullName evidence="2">Proline racemase</fullName>
    </submittedName>
</protein>
<evidence type="ECO:0000313" key="3">
    <source>
        <dbReference type="Proteomes" id="UP000027178"/>
    </source>
</evidence>
<comment type="caution">
    <text evidence="2">The sequence shown here is derived from an EMBL/GenBank/DDBJ whole genome shotgun (WGS) entry which is preliminary data.</text>
</comment>
<dbReference type="SUPFAM" id="SSF54506">
    <property type="entry name" value="Diaminopimelate epimerase-like"/>
    <property type="match status" value="1"/>
</dbReference>
<gene>
    <name evidence="2" type="ORF">KCH_67870</name>
</gene>
<dbReference type="PANTHER" id="PTHR33442">
    <property type="entry name" value="TRANS-3-HYDROXY-L-PROLINE DEHYDRATASE"/>
    <property type="match status" value="1"/>
</dbReference>
<dbReference type="EMBL" id="JNBY01000141">
    <property type="protein sequence ID" value="KDN81549.1"/>
    <property type="molecule type" value="Genomic_DNA"/>
</dbReference>
<dbReference type="SFLD" id="SFLDS00028">
    <property type="entry name" value="Proline_Racemase"/>
    <property type="match status" value="1"/>
</dbReference>
<keyword evidence="3" id="KW-1185">Reference proteome</keyword>
<dbReference type="OrthoDB" id="181267at2"/>
<dbReference type="PIRSF" id="PIRSF029792">
    <property type="entry name" value="Pro_racemase"/>
    <property type="match status" value="1"/>
</dbReference>
<accession>A0A066YNL4</accession>
<organism evidence="2 3">
    <name type="scientific">Kitasatospora cheerisanensis KCTC 2395</name>
    <dbReference type="NCBI Taxonomy" id="1348663"/>
    <lineage>
        <taxon>Bacteria</taxon>
        <taxon>Bacillati</taxon>
        <taxon>Actinomycetota</taxon>
        <taxon>Actinomycetes</taxon>
        <taxon>Kitasatosporales</taxon>
        <taxon>Streptomycetaceae</taxon>
        <taxon>Kitasatospora</taxon>
    </lineage>
</organism>
<dbReference type="PATRIC" id="fig|1348663.4.peg.6569"/>
<sequence length="335" mass="35947">MRTRHVFHAVDSHTEGMPTRVITGGFGTVPGATMAERRAHFQQHLDHFRTLLMYEPRGHAAMSGAILQPPTRPDADFGVLYIEVSGLLPMCGHGTIGVATVLVETGMVPVVEPVTTVRLDTPAGLVVADVQVRDGAAVGVTIRNVASYSVALDRKLDVPGYGTVTYDLAYGGNFYAILPLDQFGLPFERERKDDILAAGLAMMDAINASEEHRPVHPEDPSIHGCHHVQLLAPGSDAAHSRHAMAIHPGWFDRSPCGTGTSARMAQLHARGELALGADFRNDSFLGTTFVGRLVEETTVAGRPAVVPTVTGRAWVTGTAQYFLDPTDPFPAGFLL</sequence>
<reference evidence="2 3" key="1">
    <citation type="submission" date="2014-05" db="EMBL/GenBank/DDBJ databases">
        <title>Draft Genome Sequence of Kitasatospora cheerisanensis KCTC 2395.</title>
        <authorList>
            <person name="Nam D.H."/>
        </authorList>
    </citation>
    <scope>NUCLEOTIDE SEQUENCE [LARGE SCALE GENOMIC DNA]</scope>
    <source>
        <strain evidence="2 3">KCTC 2395</strain>
    </source>
</reference>
<dbReference type="Gene3D" id="3.10.310.10">
    <property type="entry name" value="Diaminopimelate Epimerase, Chain A, domain 1"/>
    <property type="match status" value="2"/>
</dbReference>
<dbReference type="AlphaFoldDB" id="A0A066YNL4"/>
<proteinExistence type="inferred from homology"/>
<comment type="similarity">
    <text evidence="1">Belongs to the proline racemase family.</text>
</comment>
<dbReference type="Proteomes" id="UP000027178">
    <property type="component" value="Unassembled WGS sequence"/>
</dbReference>
<dbReference type="RefSeq" id="WP_035868850.1">
    <property type="nucleotide sequence ID" value="NZ_KK853997.1"/>
</dbReference>